<dbReference type="EMBL" id="MFKF01000125">
    <property type="protein sequence ID" value="OGG53188.1"/>
    <property type="molecule type" value="Genomic_DNA"/>
</dbReference>
<name>A0A1F6CVJ4_HANXR</name>
<dbReference type="InterPro" id="IPR007035">
    <property type="entry name" value="Peptidase_M55"/>
</dbReference>
<dbReference type="InterPro" id="IPR036177">
    <property type="entry name" value="Peptidase_M55_sf"/>
</dbReference>
<comment type="caution">
    <text evidence="1">The sequence shown here is derived from an EMBL/GenBank/DDBJ whole genome shotgun (WGS) entry which is preliminary data.</text>
</comment>
<dbReference type="Proteomes" id="UP000178606">
    <property type="component" value="Unassembled WGS sequence"/>
</dbReference>
<dbReference type="AlphaFoldDB" id="A0A1F6CVJ4"/>
<reference evidence="1 2" key="1">
    <citation type="journal article" date="2016" name="Nat. Commun.">
        <title>Thousands of microbial genomes shed light on interconnected biogeochemical processes in an aquifer system.</title>
        <authorList>
            <person name="Anantharaman K."/>
            <person name="Brown C.T."/>
            <person name="Hug L.A."/>
            <person name="Sharon I."/>
            <person name="Castelle C.J."/>
            <person name="Probst A.J."/>
            <person name="Thomas B.C."/>
            <person name="Singh A."/>
            <person name="Wilkins M.J."/>
            <person name="Karaoz U."/>
            <person name="Brodie E.L."/>
            <person name="Williams K.H."/>
            <person name="Hubbard S.S."/>
            <person name="Banfield J.F."/>
        </authorList>
    </citation>
    <scope>NUCLEOTIDE SEQUENCE [LARGE SCALE GENOMIC DNA]</scope>
    <source>
        <strain evidence="2">RIFCSPLOWO2_12_FULL_64_10</strain>
    </source>
</reference>
<dbReference type="InterPro" id="IPR027476">
    <property type="entry name" value="DppA_N"/>
</dbReference>
<sequence length="278" mass="30599">MKSVKSVYMMTDLEGVAGVDDWDPRHTDYANEAKGVYERSEMQRLLTGEVNAAAEGLFKAGVEEVLINDAHGAGRTILPEELIPGVRIARGRNRPNWLLGISRRFDALVQVGMHAMGYTPNACLAHSMSRGIRYRANGREIGEMGMAACLAGQLGIPWVFTSGDLHACRESETWAPGIVTAPVKEGLSDLCAVHLPPADARNLIRERVQEAVQKAGQIAPVTIQGPVVIEVQREEPWPAKLREGAERIDAFTVRYTGKHFWQAFHHATYGKPDLPLPE</sequence>
<dbReference type="Pfam" id="PF04951">
    <property type="entry name" value="Peptidase_M55"/>
    <property type="match status" value="1"/>
</dbReference>
<evidence type="ECO:0000313" key="2">
    <source>
        <dbReference type="Proteomes" id="UP000178606"/>
    </source>
</evidence>
<dbReference type="SUPFAM" id="SSF63992">
    <property type="entry name" value="Dipeptide transport protein"/>
    <property type="match status" value="1"/>
</dbReference>
<evidence type="ECO:0000313" key="1">
    <source>
        <dbReference type="EMBL" id="OGG53188.1"/>
    </source>
</evidence>
<evidence type="ECO:0008006" key="3">
    <source>
        <dbReference type="Google" id="ProtNLM"/>
    </source>
</evidence>
<accession>A0A1F6CVJ4</accession>
<dbReference type="Gene3D" id="3.30.1360.130">
    <property type="entry name" value="Dipeptide transport protein"/>
    <property type="match status" value="1"/>
</dbReference>
<protein>
    <recommendedName>
        <fullName evidence="3">Peptidase M55</fullName>
    </recommendedName>
</protein>
<dbReference type="Gene3D" id="3.40.50.10780">
    <property type="entry name" value="Dipeptide transport protein"/>
    <property type="match status" value="1"/>
</dbReference>
<organism evidence="1 2">
    <name type="scientific">Handelsmanbacteria sp. (strain RIFCSPLOWO2_12_FULL_64_10)</name>
    <dbReference type="NCBI Taxonomy" id="1817868"/>
    <lineage>
        <taxon>Bacteria</taxon>
        <taxon>Candidatus Handelsmaniibacteriota</taxon>
    </lineage>
</organism>
<gene>
    <name evidence="1" type="ORF">A3F84_13595</name>
</gene>
<proteinExistence type="predicted"/>